<dbReference type="InterPro" id="IPR013216">
    <property type="entry name" value="Methyltransf_11"/>
</dbReference>
<feature type="domain" description="Methyltransferase type 11" evidence="1">
    <location>
        <begin position="49"/>
        <end position="143"/>
    </location>
</feature>
<dbReference type="InterPro" id="IPR029063">
    <property type="entry name" value="SAM-dependent_MTases_sf"/>
</dbReference>
<evidence type="ECO:0000313" key="2">
    <source>
        <dbReference type="EMBL" id="MCX2839550.1"/>
    </source>
</evidence>
<dbReference type="Proteomes" id="UP001148482">
    <property type="component" value="Unassembled WGS sequence"/>
</dbReference>
<dbReference type="SUPFAM" id="SSF53335">
    <property type="entry name" value="S-adenosyl-L-methionine-dependent methyltransferases"/>
    <property type="match status" value="1"/>
</dbReference>
<proteinExistence type="predicted"/>
<dbReference type="Pfam" id="PF08241">
    <property type="entry name" value="Methyltransf_11"/>
    <property type="match status" value="1"/>
</dbReference>
<dbReference type="RefSeq" id="WP_266070919.1">
    <property type="nucleotide sequence ID" value="NZ_JAPJDA010000030.1"/>
</dbReference>
<dbReference type="EMBL" id="JAPJDA010000030">
    <property type="protein sequence ID" value="MCX2839550.1"/>
    <property type="molecule type" value="Genomic_DNA"/>
</dbReference>
<dbReference type="PANTHER" id="PTHR43861">
    <property type="entry name" value="TRANS-ACONITATE 2-METHYLTRANSFERASE-RELATED"/>
    <property type="match status" value="1"/>
</dbReference>
<dbReference type="CDD" id="cd02440">
    <property type="entry name" value="AdoMet_MTases"/>
    <property type="match status" value="1"/>
</dbReference>
<evidence type="ECO:0000259" key="1">
    <source>
        <dbReference type="Pfam" id="PF08241"/>
    </source>
</evidence>
<keyword evidence="2" id="KW-0489">Methyltransferase</keyword>
<protein>
    <submittedName>
        <fullName evidence="2">Class I SAM-dependent methyltransferase</fullName>
    </submittedName>
</protein>
<sequence>MDQEDRNMNTGDSYNAWAASYDAMENRTRDLEAQVLRDTFLNPHYGNILELGCGTGKNTEWLSQKADFVTAIDISPKMMAKAQEKTQAENVSFIEADITEAWPVKPGWANLVTCSLVLEHIKDLSFIFAEGARSLKRNGKFYICELHPGRQYAGSRAKFETESGYQMPPAFTHHLSDFLDMAKAHKFKLLDLNEHFDNNDRSKVPRLLSLVFESGV</sequence>
<dbReference type="GO" id="GO:0032259">
    <property type="term" value="P:methylation"/>
    <property type="evidence" value="ECO:0007669"/>
    <property type="project" value="UniProtKB-KW"/>
</dbReference>
<keyword evidence="2" id="KW-0808">Transferase</keyword>
<organism evidence="2 3">
    <name type="scientific">Salinimicrobium profundisediminis</name>
    <dbReference type="NCBI Taxonomy" id="2994553"/>
    <lineage>
        <taxon>Bacteria</taxon>
        <taxon>Pseudomonadati</taxon>
        <taxon>Bacteroidota</taxon>
        <taxon>Flavobacteriia</taxon>
        <taxon>Flavobacteriales</taxon>
        <taxon>Flavobacteriaceae</taxon>
        <taxon>Salinimicrobium</taxon>
    </lineage>
</organism>
<comment type="caution">
    <text evidence="2">The sequence shown here is derived from an EMBL/GenBank/DDBJ whole genome shotgun (WGS) entry which is preliminary data.</text>
</comment>
<gene>
    <name evidence="2" type="ORF">OQ279_15490</name>
</gene>
<dbReference type="GO" id="GO:0008757">
    <property type="term" value="F:S-adenosylmethionine-dependent methyltransferase activity"/>
    <property type="evidence" value="ECO:0007669"/>
    <property type="project" value="InterPro"/>
</dbReference>
<dbReference type="PANTHER" id="PTHR43861:SF1">
    <property type="entry name" value="TRANS-ACONITATE 2-METHYLTRANSFERASE"/>
    <property type="match status" value="1"/>
</dbReference>
<reference evidence="2" key="1">
    <citation type="submission" date="2022-11" db="EMBL/GenBank/DDBJ databases">
        <title>Salinimicrobium profundisediminis sp. nov., isolated from deep-sea sediment of the Mariana Trench.</title>
        <authorList>
            <person name="Fu H."/>
        </authorList>
    </citation>
    <scope>NUCLEOTIDE SEQUENCE</scope>
    <source>
        <strain evidence="2">MT39</strain>
    </source>
</reference>
<dbReference type="Gene3D" id="3.40.50.150">
    <property type="entry name" value="Vaccinia Virus protein VP39"/>
    <property type="match status" value="1"/>
</dbReference>
<name>A0A9X3D263_9FLAO</name>
<keyword evidence="3" id="KW-1185">Reference proteome</keyword>
<accession>A0A9X3D263</accession>
<evidence type="ECO:0000313" key="3">
    <source>
        <dbReference type="Proteomes" id="UP001148482"/>
    </source>
</evidence>
<dbReference type="AlphaFoldDB" id="A0A9X3D263"/>